<dbReference type="Proteomes" id="UP000308267">
    <property type="component" value="Unassembled WGS sequence"/>
</dbReference>
<evidence type="ECO:0000313" key="2">
    <source>
        <dbReference type="Proteomes" id="UP000308267"/>
    </source>
</evidence>
<protein>
    <submittedName>
        <fullName evidence="1">Uncharacterized protein</fullName>
    </submittedName>
</protein>
<evidence type="ECO:0000313" key="1">
    <source>
        <dbReference type="EMBL" id="TGZ74990.1"/>
    </source>
</evidence>
<proteinExistence type="predicted"/>
<dbReference type="AlphaFoldDB" id="A0A4S2ME52"/>
<organism evidence="1 2">
    <name type="scientific">Opisthorchis felineus</name>
    <dbReference type="NCBI Taxonomy" id="147828"/>
    <lineage>
        <taxon>Eukaryota</taxon>
        <taxon>Metazoa</taxon>
        <taxon>Spiralia</taxon>
        <taxon>Lophotrochozoa</taxon>
        <taxon>Platyhelminthes</taxon>
        <taxon>Trematoda</taxon>
        <taxon>Digenea</taxon>
        <taxon>Opisthorchiida</taxon>
        <taxon>Opisthorchiata</taxon>
        <taxon>Opisthorchiidae</taxon>
        <taxon>Opisthorchis</taxon>
    </lineage>
</organism>
<gene>
    <name evidence="1" type="ORF">CRM22_000629</name>
</gene>
<keyword evidence="2" id="KW-1185">Reference proteome</keyword>
<accession>A0A4S2ME52</accession>
<reference evidence="1 2" key="1">
    <citation type="journal article" date="2019" name="BMC Genomics">
        <title>New insights from Opisthorchis felineus genome: update on genomics of the epidemiologically important liver flukes.</title>
        <authorList>
            <person name="Ershov N.I."/>
            <person name="Mordvinov V.A."/>
            <person name="Prokhortchouk E.B."/>
            <person name="Pakharukova M.Y."/>
            <person name="Gunbin K.V."/>
            <person name="Ustyantsev K."/>
            <person name="Genaev M.A."/>
            <person name="Blinov A.G."/>
            <person name="Mazur A."/>
            <person name="Boulygina E."/>
            <person name="Tsygankova S."/>
            <person name="Khrameeva E."/>
            <person name="Chekanov N."/>
            <person name="Fan G."/>
            <person name="Xiao A."/>
            <person name="Zhang H."/>
            <person name="Xu X."/>
            <person name="Yang H."/>
            <person name="Solovyev V."/>
            <person name="Lee S.M."/>
            <person name="Liu X."/>
            <person name="Afonnikov D.A."/>
            <person name="Skryabin K.G."/>
        </authorList>
    </citation>
    <scope>NUCLEOTIDE SEQUENCE [LARGE SCALE GENOMIC DNA]</scope>
    <source>
        <strain evidence="1">AK-0245</strain>
        <tissue evidence="1">Whole organism</tissue>
    </source>
</reference>
<comment type="caution">
    <text evidence="1">The sequence shown here is derived from an EMBL/GenBank/DDBJ whole genome shotgun (WGS) entry which is preliminary data.</text>
</comment>
<name>A0A4S2ME52_OPIFE</name>
<sequence length="134" mass="15539">MLRRLSCIRVCDEEAFEFGIVPRVRQRRILEQVLLNLLLIRSDTFAGVHLKPQIWMANMECDDDIVDKLEGLQPMLDGLLFSPCRNSIQCYEEQILLSLSVSAKPQHRTSYCIQIPGPNYLDQREAKEEFGSQR</sequence>
<dbReference type="EMBL" id="SJOL01001273">
    <property type="protein sequence ID" value="TGZ74990.1"/>
    <property type="molecule type" value="Genomic_DNA"/>
</dbReference>